<keyword evidence="6" id="KW-0472">Membrane</keyword>
<feature type="coiled-coil region" evidence="5">
    <location>
        <begin position="71"/>
        <end position="105"/>
    </location>
</feature>
<evidence type="ECO:0000256" key="3">
    <source>
        <dbReference type="ARBA" id="ARBA00023054"/>
    </source>
</evidence>
<evidence type="ECO:0000313" key="8">
    <source>
        <dbReference type="Proteomes" id="UP000034488"/>
    </source>
</evidence>
<comment type="function">
    <text evidence="1">Involved in DNA recombination.</text>
</comment>
<evidence type="ECO:0000256" key="5">
    <source>
        <dbReference type="SAM" id="Coils"/>
    </source>
</evidence>
<comment type="similarity">
    <text evidence="2">Belongs to the RmuC family.</text>
</comment>
<dbReference type="InterPro" id="IPR003798">
    <property type="entry name" value="DNA_recombination_RmuC"/>
</dbReference>
<dbReference type="AlphaFoldDB" id="A0A0G0ADA0"/>
<comment type="caution">
    <text evidence="7">The sequence shown here is derived from an EMBL/GenBank/DDBJ whole genome shotgun (WGS) entry which is preliminary data.</text>
</comment>
<gene>
    <name evidence="7" type="ORF">UR47_C0014G0010</name>
</gene>
<dbReference type="Proteomes" id="UP000034488">
    <property type="component" value="Unassembled WGS sequence"/>
</dbReference>
<dbReference type="Pfam" id="PF02646">
    <property type="entry name" value="RmuC"/>
    <property type="match status" value="1"/>
</dbReference>
<name>A0A0G0ADA0_9BACT</name>
<keyword evidence="3 5" id="KW-0175">Coiled coil</keyword>
<feature type="transmembrane region" description="Helical" evidence="6">
    <location>
        <begin position="6"/>
        <end position="22"/>
    </location>
</feature>
<evidence type="ECO:0000256" key="4">
    <source>
        <dbReference type="ARBA" id="ARBA00023172"/>
    </source>
</evidence>
<dbReference type="EMBL" id="LBPI01000014">
    <property type="protein sequence ID" value="KKP54568.1"/>
    <property type="molecule type" value="Genomic_DNA"/>
</dbReference>
<evidence type="ECO:0000256" key="6">
    <source>
        <dbReference type="SAM" id="Phobius"/>
    </source>
</evidence>
<evidence type="ECO:0000256" key="1">
    <source>
        <dbReference type="ARBA" id="ARBA00003416"/>
    </source>
</evidence>
<sequence length="388" mass="44714">MDLVFALVGGLLLGIGIFYVFFRGNSKQKEDISETIAQKFNEIMPNLLDKANESLVRMADQKLGAETSKSKLDLENKRSEIERLVKVIQEDLKESKKDLEVSERERIDSFSALKTSLEEYKKITEQLSVSTENLKKVLSNNQLRGQFGEQVADDLLKMAGFVVGETYTRQEGGNGSRPDFTVYLPDKTKINVDAKFPYASLQRMTETDDTDTKNRHMRQFEIDVKEKIKQVTSREYINPEDKTVDFVILFIPNEMIFSFIYDKMPSIWQDAMERKVVLAGPFSFTAILRMVKQAYENFRIQENIYKIVGHVKSVEKEFDKFSEEFDKVGIRIDQLQKQYSDVSTTRVNQMKRKMDLVKLEGDGKEEKNLADVVSLPIPDKENDQGTLL</sequence>
<organism evidence="7 8">
    <name type="scientific">candidate division WS6 bacterium GW2011_GWB1_33_6</name>
    <dbReference type="NCBI Taxonomy" id="1619088"/>
    <lineage>
        <taxon>Bacteria</taxon>
        <taxon>Candidatus Dojkabacteria</taxon>
    </lineage>
</organism>
<dbReference type="GO" id="GO:0006310">
    <property type="term" value="P:DNA recombination"/>
    <property type="evidence" value="ECO:0007669"/>
    <property type="project" value="UniProtKB-KW"/>
</dbReference>
<dbReference type="PANTHER" id="PTHR30563">
    <property type="entry name" value="DNA RECOMBINATION PROTEIN RMUC"/>
    <property type="match status" value="1"/>
</dbReference>
<accession>A0A0G0ADA0</accession>
<evidence type="ECO:0000256" key="2">
    <source>
        <dbReference type="ARBA" id="ARBA00009840"/>
    </source>
</evidence>
<keyword evidence="4" id="KW-0233">DNA recombination</keyword>
<evidence type="ECO:0008006" key="9">
    <source>
        <dbReference type="Google" id="ProtNLM"/>
    </source>
</evidence>
<protein>
    <recommendedName>
        <fullName evidence="9">RmuC-domain protein</fullName>
    </recommendedName>
</protein>
<reference evidence="7 8" key="1">
    <citation type="journal article" date="2015" name="Nature">
        <title>rRNA introns, odd ribosomes, and small enigmatic genomes across a large radiation of phyla.</title>
        <authorList>
            <person name="Brown C.T."/>
            <person name="Hug L.A."/>
            <person name="Thomas B.C."/>
            <person name="Sharon I."/>
            <person name="Castelle C.J."/>
            <person name="Singh A."/>
            <person name="Wilkins M.J."/>
            <person name="Williams K.H."/>
            <person name="Banfield J.F."/>
        </authorList>
    </citation>
    <scope>NUCLEOTIDE SEQUENCE [LARGE SCALE GENOMIC DNA]</scope>
</reference>
<evidence type="ECO:0000313" key="7">
    <source>
        <dbReference type="EMBL" id="KKP54568.1"/>
    </source>
</evidence>
<proteinExistence type="inferred from homology"/>
<keyword evidence="6" id="KW-1133">Transmembrane helix</keyword>
<dbReference type="PANTHER" id="PTHR30563:SF0">
    <property type="entry name" value="DNA RECOMBINATION PROTEIN RMUC"/>
    <property type="match status" value="1"/>
</dbReference>
<keyword evidence="6" id="KW-0812">Transmembrane</keyword>